<evidence type="ECO:0000256" key="3">
    <source>
        <dbReference type="SAM" id="Coils"/>
    </source>
</evidence>
<accession>A0A8T2ZGM1</accession>
<feature type="compositionally biased region" description="Polar residues" evidence="4">
    <location>
        <begin position="20"/>
        <end position="38"/>
    </location>
</feature>
<feature type="region of interest" description="Disordered" evidence="4">
    <location>
        <begin position="1"/>
        <end position="203"/>
    </location>
</feature>
<dbReference type="GO" id="GO:0009903">
    <property type="term" value="P:chloroplast avoidance movement"/>
    <property type="evidence" value="ECO:0007669"/>
    <property type="project" value="TreeGrafter"/>
</dbReference>
<feature type="compositionally biased region" description="Basic and acidic residues" evidence="4">
    <location>
        <begin position="45"/>
        <end position="68"/>
    </location>
</feature>
<evidence type="ECO:0000256" key="1">
    <source>
        <dbReference type="ARBA" id="ARBA00005485"/>
    </source>
</evidence>
<dbReference type="Pfam" id="PF05701">
    <property type="entry name" value="WEMBL"/>
    <property type="match status" value="1"/>
</dbReference>
<evidence type="ECO:0000313" key="5">
    <source>
        <dbReference type="EMBL" id="KAH8516469.1"/>
    </source>
</evidence>
<reference evidence="5" key="1">
    <citation type="journal article" date="2021" name="J. Hered.">
        <title>Genome Assembly of Salicaceae Populus deltoides (Eastern Cottonwood) I-69 Based on Nanopore Sequencing and Hi-C Technologies.</title>
        <authorList>
            <person name="Bai S."/>
            <person name="Wu H."/>
            <person name="Zhang J."/>
            <person name="Pan Z."/>
            <person name="Zhao W."/>
            <person name="Li Z."/>
            <person name="Tong C."/>
        </authorList>
    </citation>
    <scope>NUCLEOTIDE SEQUENCE</scope>
    <source>
        <tissue evidence="5">Leaf</tissue>
    </source>
</reference>
<dbReference type="GO" id="GO:0005829">
    <property type="term" value="C:cytosol"/>
    <property type="evidence" value="ECO:0007669"/>
    <property type="project" value="TreeGrafter"/>
</dbReference>
<keyword evidence="6" id="KW-1185">Reference proteome</keyword>
<evidence type="ECO:0000313" key="6">
    <source>
        <dbReference type="Proteomes" id="UP000807159"/>
    </source>
</evidence>
<gene>
    <name evidence="5" type="ORF">H0E87_004710</name>
</gene>
<dbReference type="PANTHER" id="PTHR32054:SF31">
    <property type="entry name" value="PROTEIN WEAK CHLOROPLAST MOVEMENT UNDER BLUE LIGHT 1"/>
    <property type="match status" value="1"/>
</dbReference>
<dbReference type="InterPro" id="IPR008545">
    <property type="entry name" value="Web"/>
</dbReference>
<keyword evidence="2 3" id="KW-0175">Coiled coil</keyword>
<protein>
    <recommendedName>
        <fullName evidence="7">Protein WEAK CHLOROPLAST MOVEMENT UNDER BLUE LIGHT 1-like</fullName>
    </recommendedName>
</protein>
<dbReference type="Proteomes" id="UP000807159">
    <property type="component" value="Chromosome 2"/>
</dbReference>
<dbReference type="PANTHER" id="PTHR32054">
    <property type="entry name" value="HEAVY CHAIN, PUTATIVE, EXPRESSED-RELATED-RELATED"/>
    <property type="match status" value="1"/>
</dbReference>
<proteinExistence type="inferred from homology"/>
<dbReference type="EMBL" id="JACEGQ020000002">
    <property type="protein sequence ID" value="KAH8516469.1"/>
    <property type="molecule type" value="Genomic_DNA"/>
</dbReference>
<sequence length="384" mass="42710">MEDVKITEVISSLEPSSSSQDNCPSHGEASSSHATNANVELDQVAMKDDSVDKTEINHQGALKDDSKSEATQNVLNVQDESREKTAGVKISSNGPQDQEQTEDIQNSSDGQKSQRKTEPVPHSSGVRQPQDPISSPHVHVDDGIPATSSPIERAQSEEHALPHVKVRVQQDELASPHAKVASPDFRTPNSTDSPRLFKQSDMNRGLIDTAAPFESVKEAVSKFGGIVDWKAHRIQTVERRKLVDQELETVQVEMPEYKKRSEAAEEEKIQVLKELDSTKRLIEELKLNLERAQTEEHQAKQDSELAKLRVEEMEQGIADEASVAAKAQLEVAKARYSAAVSELKTVNDEVEALHKEYASLVSEKDEAVKKLKMLFLHPRKLRRL</sequence>
<feature type="coiled-coil region" evidence="3">
    <location>
        <begin position="247"/>
        <end position="302"/>
    </location>
</feature>
<dbReference type="GO" id="GO:0009904">
    <property type="term" value="P:chloroplast accumulation movement"/>
    <property type="evidence" value="ECO:0007669"/>
    <property type="project" value="TreeGrafter"/>
</dbReference>
<evidence type="ECO:0000256" key="2">
    <source>
        <dbReference type="ARBA" id="ARBA00023054"/>
    </source>
</evidence>
<feature type="coiled-coil region" evidence="3">
    <location>
        <begin position="329"/>
        <end position="370"/>
    </location>
</feature>
<feature type="compositionally biased region" description="Polar residues" evidence="4">
    <location>
        <begin position="90"/>
        <end position="111"/>
    </location>
</feature>
<comment type="similarity">
    <text evidence="1">Belongs to the WEB family.</text>
</comment>
<organism evidence="5 6">
    <name type="scientific">Populus deltoides</name>
    <name type="common">Eastern poplar</name>
    <name type="synonym">Eastern cottonwood</name>
    <dbReference type="NCBI Taxonomy" id="3696"/>
    <lineage>
        <taxon>Eukaryota</taxon>
        <taxon>Viridiplantae</taxon>
        <taxon>Streptophyta</taxon>
        <taxon>Embryophyta</taxon>
        <taxon>Tracheophyta</taxon>
        <taxon>Spermatophyta</taxon>
        <taxon>Magnoliopsida</taxon>
        <taxon>eudicotyledons</taxon>
        <taxon>Gunneridae</taxon>
        <taxon>Pentapetalae</taxon>
        <taxon>rosids</taxon>
        <taxon>fabids</taxon>
        <taxon>Malpighiales</taxon>
        <taxon>Salicaceae</taxon>
        <taxon>Saliceae</taxon>
        <taxon>Populus</taxon>
    </lineage>
</organism>
<evidence type="ECO:0008006" key="7">
    <source>
        <dbReference type="Google" id="ProtNLM"/>
    </source>
</evidence>
<evidence type="ECO:0000256" key="4">
    <source>
        <dbReference type="SAM" id="MobiDB-lite"/>
    </source>
</evidence>
<feature type="compositionally biased region" description="Polar residues" evidence="4">
    <location>
        <begin position="69"/>
        <end position="78"/>
    </location>
</feature>
<comment type="caution">
    <text evidence="5">The sequence shown here is derived from an EMBL/GenBank/DDBJ whole genome shotgun (WGS) entry which is preliminary data.</text>
</comment>
<name>A0A8T2ZGM1_POPDE</name>
<dbReference type="AlphaFoldDB" id="A0A8T2ZGM1"/>